<organism evidence="3 4">
    <name type="scientific">Arcobacter defluvii</name>
    <dbReference type="NCBI Taxonomy" id="873191"/>
    <lineage>
        <taxon>Bacteria</taxon>
        <taxon>Pseudomonadati</taxon>
        <taxon>Campylobacterota</taxon>
        <taxon>Epsilonproteobacteria</taxon>
        <taxon>Campylobacterales</taxon>
        <taxon>Arcobacteraceae</taxon>
        <taxon>Arcobacter</taxon>
    </lineage>
</organism>
<sequence>MTTKTKTFFEDLFVLLVLGIIIYAIYSFVFSDEEKDEFVENKPVIEKSVENDNFSKPIVDEIKDEELEKKVEETITETQKEPSTTLIEPTPTDNDKTTNDVERTENKPIIDEIKKEEPIITTEKIIENKPNVDELSEKPLQKEEQILDEKAKIEAFYQTIREKIYSNIEKNIDKTSLKNKESVNIRVTILKDGRYEQLTFMGGNKENYELIKNSIYNSFPVMMDESIKNNFPRYFRMKIEF</sequence>
<evidence type="ECO:0008006" key="5">
    <source>
        <dbReference type="Google" id="ProtNLM"/>
    </source>
</evidence>
<dbReference type="RefSeq" id="WP_129011156.1">
    <property type="nucleotide sequence ID" value="NZ_CP053835.1"/>
</dbReference>
<dbReference type="KEGG" id="adz:ADFLV_1064"/>
<evidence type="ECO:0000313" key="3">
    <source>
        <dbReference type="EMBL" id="QKF77098.1"/>
    </source>
</evidence>
<evidence type="ECO:0000256" key="2">
    <source>
        <dbReference type="SAM" id="Phobius"/>
    </source>
</evidence>
<feature type="region of interest" description="Disordered" evidence="1">
    <location>
        <begin position="74"/>
        <end position="100"/>
    </location>
</feature>
<keyword evidence="2" id="KW-0812">Transmembrane</keyword>
<protein>
    <recommendedName>
        <fullName evidence="5">TonB C-terminal domain-containing protein</fullName>
    </recommendedName>
</protein>
<gene>
    <name evidence="3" type="ORF">ADFLV_1064</name>
</gene>
<dbReference type="AlphaFoldDB" id="A0AAE7BDH2"/>
<evidence type="ECO:0000256" key="1">
    <source>
        <dbReference type="SAM" id="MobiDB-lite"/>
    </source>
</evidence>
<keyword evidence="2" id="KW-1133">Transmembrane helix</keyword>
<reference evidence="3 4" key="1">
    <citation type="submission" date="2020-05" db="EMBL/GenBank/DDBJ databases">
        <title>Complete genome sequencing of Campylobacter and Arcobacter type strains.</title>
        <authorList>
            <person name="Miller W.G."/>
            <person name="Yee E."/>
        </authorList>
    </citation>
    <scope>NUCLEOTIDE SEQUENCE [LARGE SCALE GENOMIC DNA]</scope>
    <source>
        <strain evidence="3 4">LMG 25694</strain>
    </source>
</reference>
<dbReference type="Proteomes" id="UP000503313">
    <property type="component" value="Chromosome"/>
</dbReference>
<keyword evidence="4" id="KW-1185">Reference proteome</keyword>
<accession>A0AAE7BDH2</accession>
<name>A0AAE7BDH2_9BACT</name>
<evidence type="ECO:0000313" key="4">
    <source>
        <dbReference type="Proteomes" id="UP000503313"/>
    </source>
</evidence>
<feature type="transmembrane region" description="Helical" evidence="2">
    <location>
        <begin position="12"/>
        <end position="30"/>
    </location>
</feature>
<proteinExistence type="predicted"/>
<keyword evidence="2" id="KW-0472">Membrane</keyword>
<dbReference type="EMBL" id="CP053835">
    <property type="protein sequence ID" value="QKF77098.1"/>
    <property type="molecule type" value="Genomic_DNA"/>
</dbReference>